<dbReference type="EMBL" id="JAMTCC010000038">
    <property type="protein sequence ID" value="MCT7947301.1"/>
    <property type="molecule type" value="Genomic_DNA"/>
</dbReference>
<feature type="region of interest" description="Disordered" evidence="2">
    <location>
        <begin position="151"/>
        <end position="175"/>
    </location>
</feature>
<organism evidence="3 4">
    <name type="scientific">Shewanella septentrionalis</name>
    <dbReference type="NCBI Taxonomy" id="2952223"/>
    <lineage>
        <taxon>Bacteria</taxon>
        <taxon>Pseudomonadati</taxon>
        <taxon>Pseudomonadota</taxon>
        <taxon>Gammaproteobacteria</taxon>
        <taxon>Alteromonadales</taxon>
        <taxon>Shewanellaceae</taxon>
        <taxon>Shewanella</taxon>
    </lineage>
</organism>
<protein>
    <submittedName>
        <fullName evidence="3">Uncharacterized protein</fullName>
    </submittedName>
</protein>
<proteinExistence type="predicted"/>
<feature type="compositionally biased region" description="Polar residues" evidence="2">
    <location>
        <begin position="151"/>
        <end position="162"/>
    </location>
</feature>
<feature type="coiled-coil region" evidence="1">
    <location>
        <begin position="81"/>
        <end position="108"/>
    </location>
</feature>
<dbReference type="AlphaFoldDB" id="A0A9X2WXL6"/>
<evidence type="ECO:0000256" key="2">
    <source>
        <dbReference type="SAM" id="MobiDB-lite"/>
    </source>
</evidence>
<keyword evidence="4" id="KW-1185">Reference proteome</keyword>
<sequence>MPKIVITSSSKKKILNIISGWQGKLSWSLLCERVTKELGLESIVSRHTLLAYEDVKIAFEEKKAWLKEQPFSSSKKDDMQLQDAYSRIDTLEAKVRSLEAEKTALTEQFVRWQYNLYYMSNNMDELNKELPEGVNIEELRIELERKPVPSNINMSKLNQPLTKLTRADDNKRKRT</sequence>
<evidence type="ECO:0000313" key="3">
    <source>
        <dbReference type="EMBL" id="MCT7947301.1"/>
    </source>
</evidence>
<comment type="caution">
    <text evidence="3">The sequence shown here is derived from an EMBL/GenBank/DDBJ whole genome shotgun (WGS) entry which is preliminary data.</text>
</comment>
<evidence type="ECO:0000256" key="1">
    <source>
        <dbReference type="SAM" id="Coils"/>
    </source>
</evidence>
<accession>A0A9X2WXL6</accession>
<feature type="compositionally biased region" description="Basic and acidic residues" evidence="2">
    <location>
        <begin position="165"/>
        <end position="175"/>
    </location>
</feature>
<reference evidence="3" key="1">
    <citation type="journal article" date="2023" name="Int. J. Syst. Evol. Microbiol.">
        <title>&lt;i&gt;Shewanella septentrionalis&lt;/i&gt; sp. nov. and &lt;i&gt;Shewanella holmiensis&lt;/i&gt; sp. nov., isolated from Baltic Sea water and sediments.</title>
        <authorList>
            <person name="Martin-Rodriguez A.J."/>
            <person name="Thorell K."/>
            <person name="Joffre E."/>
            <person name="Jensie-Markopoulos S."/>
            <person name="Moore E.R.B."/>
            <person name="Sjoling A."/>
        </authorList>
    </citation>
    <scope>NUCLEOTIDE SEQUENCE</scope>
    <source>
        <strain evidence="3">SP1W3</strain>
    </source>
</reference>
<dbReference type="GeneID" id="11770909"/>
<name>A0A9X2WXL6_9GAMM</name>
<keyword evidence="1" id="KW-0175">Coiled coil</keyword>
<dbReference type="RefSeq" id="WP_006083188.1">
    <property type="nucleotide sequence ID" value="NZ_JAMTCC010000038.1"/>
</dbReference>
<gene>
    <name evidence="3" type="ORF">NE536_18295</name>
</gene>
<dbReference type="Proteomes" id="UP001155604">
    <property type="component" value="Unassembled WGS sequence"/>
</dbReference>
<evidence type="ECO:0000313" key="4">
    <source>
        <dbReference type="Proteomes" id="UP001155604"/>
    </source>
</evidence>